<protein>
    <recommendedName>
        <fullName evidence="4">Small ribosomal subunit protein bS18</fullName>
    </recommendedName>
</protein>
<dbReference type="PRINTS" id="PR00974">
    <property type="entry name" value="RIBOSOMALS18"/>
</dbReference>
<dbReference type="PANTHER" id="PTHR13479:SF40">
    <property type="entry name" value="SMALL RIBOSOMAL SUBUNIT PROTEIN BS18M"/>
    <property type="match status" value="1"/>
</dbReference>
<gene>
    <name evidence="4 6" type="primary">rpsR</name>
    <name evidence="6" type="ORF">COT75_00310</name>
</gene>
<sequence length="85" mass="10226">MREYKKDYQRDNRRKNVVLDCFFCKKKVEPEWEKPDLLKKYLYDTGKISSRKTNGNCSKHQRHVAKAIKRARHLGLLPYTQKVLS</sequence>
<evidence type="ECO:0000256" key="1">
    <source>
        <dbReference type="ARBA" id="ARBA00005589"/>
    </source>
</evidence>
<proteinExistence type="inferred from homology"/>
<keyword evidence="4" id="KW-0694">RNA-binding</keyword>
<dbReference type="InterPro" id="IPR036870">
    <property type="entry name" value="Ribosomal_bS18_sf"/>
</dbReference>
<dbReference type="SUPFAM" id="SSF46911">
    <property type="entry name" value="Ribosomal protein S18"/>
    <property type="match status" value="1"/>
</dbReference>
<keyword evidence="2 4" id="KW-0689">Ribosomal protein</keyword>
<comment type="subunit">
    <text evidence="4">Part of the 30S ribosomal subunit. Forms a tight heterodimer with protein bS6.</text>
</comment>
<comment type="caution">
    <text evidence="6">The sequence shown here is derived from an EMBL/GenBank/DDBJ whole genome shotgun (WGS) entry which is preliminary data.</text>
</comment>
<keyword evidence="3 4" id="KW-0687">Ribonucleoprotein</keyword>
<evidence type="ECO:0000256" key="4">
    <source>
        <dbReference type="HAMAP-Rule" id="MF_00270"/>
    </source>
</evidence>
<dbReference type="NCBIfam" id="TIGR00165">
    <property type="entry name" value="S18"/>
    <property type="match status" value="1"/>
</dbReference>
<comment type="similarity">
    <text evidence="1 4 5">Belongs to the bacterial ribosomal protein bS18 family.</text>
</comment>
<dbReference type="GO" id="GO:0003735">
    <property type="term" value="F:structural constituent of ribosome"/>
    <property type="evidence" value="ECO:0007669"/>
    <property type="project" value="InterPro"/>
</dbReference>
<dbReference type="PANTHER" id="PTHR13479">
    <property type="entry name" value="30S RIBOSOMAL PROTEIN S18"/>
    <property type="match status" value="1"/>
</dbReference>
<evidence type="ECO:0000313" key="6">
    <source>
        <dbReference type="EMBL" id="PIS09632.1"/>
    </source>
</evidence>
<accession>A0A2H0WAF4</accession>
<dbReference type="Gene3D" id="4.10.640.10">
    <property type="entry name" value="Ribosomal protein S18"/>
    <property type="match status" value="1"/>
</dbReference>
<organism evidence="6 7">
    <name type="scientific">Candidatus Beckwithbacteria bacterium CG10_big_fil_rev_8_21_14_0_10_34_10</name>
    <dbReference type="NCBI Taxonomy" id="1974495"/>
    <lineage>
        <taxon>Bacteria</taxon>
        <taxon>Candidatus Beckwithiibacteriota</taxon>
    </lineage>
</organism>
<dbReference type="Proteomes" id="UP000230093">
    <property type="component" value="Unassembled WGS sequence"/>
</dbReference>
<dbReference type="Pfam" id="PF01084">
    <property type="entry name" value="Ribosomal_S18"/>
    <property type="match status" value="1"/>
</dbReference>
<reference evidence="7" key="1">
    <citation type="submission" date="2017-09" db="EMBL/GenBank/DDBJ databases">
        <title>Depth-based differentiation of microbial function through sediment-hosted aquifers and enrichment of novel symbionts in the deep terrestrial subsurface.</title>
        <authorList>
            <person name="Probst A.J."/>
            <person name="Ladd B."/>
            <person name="Jarett J.K."/>
            <person name="Geller-Mcgrath D.E."/>
            <person name="Sieber C.M.K."/>
            <person name="Emerson J.B."/>
            <person name="Anantharaman K."/>
            <person name="Thomas B.C."/>
            <person name="Malmstrom R."/>
            <person name="Stieglmeier M."/>
            <person name="Klingl A."/>
            <person name="Woyke T."/>
            <person name="Ryan C.M."/>
            <person name="Banfield J.F."/>
        </authorList>
    </citation>
    <scope>NUCLEOTIDE SEQUENCE [LARGE SCALE GENOMIC DNA]</scope>
</reference>
<evidence type="ECO:0000256" key="2">
    <source>
        <dbReference type="ARBA" id="ARBA00022980"/>
    </source>
</evidence>
<dbReference type="InterPro" id="IPR001648">
    <property type="entry name" value="Ribosomal_bS18"/>
</dbReference>
<dbReference type="EMBL" id="PEZT01000001">
    <property type="protein sequence ID" value="PIS09632.1"/>
    <property type="molecule type" value="Genomic_DNA"/>
</dbReference>
<name>A0A2H0WAF4_9BACT</name>
<dbReference type="GO" id="GO:0070181">
    <property type="term" value="F:small ribosomal subunit rRNA binding"/>
    <property type="evidence" value="ECO:0007669"/>
    <property type="project" value="TreeGrafter"/>
</dbReference>
<comment type="function">
    <text evidence="4">Binds as a heterodimer with protein bS6 to the central domain of the 16S rRNA, where it helps stabilize the platform of the 30S subunit.</text>
</comment>
<dbReference type="GO" id="GO:0022627">
    <property type="term" value="C:cytosolic small ribosomal subunit"/>
    <property type="evidence" value="ECO:0007669"/>
    <property type="project" value="TreeGrafter"/>
</dbReference>
<keyword evidence="4" id="KW-0699">rRNA-binding</keyword>
<dbReference type="HAMAP" id="MF_00270">
    <property type="entry name" value="Ribosomal_bS18"/>
    <property type="match status" value="1"/>
</dbReference>
<evidence type="ECO:0000256" key="5">
    <source>
        <dbReference type="RuleBase" id="RU003910"/>
    </source>
</evidence>
<dbReference type="AlphaFoldDB" id="A0A2H0WAF4"/>
<dbReference type="GO" id="GO:0006412">
    <property type="term" value="P:translation"/>
    <property type="evidence" value="ECO:0007669"/>
    <property type="project" value="UniProtKB-UniRule"/>
</dbReference>
<evidence type="ECO:0000313" key="7">
    <source>
        <dbReference type="Proteomes" id="UP000230093"/>
    </source>
</evidence>
<evidence type="ECO:0000256" key="3">
    <source>
        <dbReference type="ARBA" id="ARBA00023274"/>
    </source>
</evidence>